<dbReference type="AlphaFoldDB" id="C1MW43"/>
<keyword evidence="6" id="KW-1185">Reference proteome</keyword>
<evidence type="ECO:0000313" key="6">
    <source>
        <dbReference type="Proteomes" id="UP000001876"/>
    </source>
</evidence>
<feature type="compositionally biased region" description="Acidic residues" evidence="2">
    <location>
        <begin position="158"/>
        <end position="167"/>
    </location>
</feature>
<dbReference type="GeneID" id="9685590"/>
<protein>
    <submittedName>
        <fullName evidence="5">Drug/Metabolite transporter superfamily</fullName>
    </submittedName>
</protein>
<keyword evidence="3" id="KW-1133">Transmembrane helix</keyword>
<dbReference type="Pfam" id="PF00892">
    <property type="entry name" value="EamA"/>
    <property type="match status" value="1"/>
</dbReference>
<reference evidence="5 6" key="1">
    <citation type="journal article" date="2009" name="Science">
        <title>Green evolution and dynamic adaptations revealed by genomes of the marine picoeukaryotes Micromonas.</title>
        <authorList>
            <person name="Worden A.Z."/>
            <person name="Lee J.H."/>
            <person name="Mock T."/>
            <person name="Rouze P."/>
            <person name="Simmons M.P."/>
            <person name="Aerts A.L."/>
            <person name="Allen A.E."/>
            <person name="Cuvelier M.L."/>
            <person name="Derelle E."/>
            <person name="Everett M.V."/>
            <person name="Foulon E."/>
            <person name="Grimwood J."/>
            <person name="Gundlach H."/>
            <person name="Henrissat B."/>
            <person name="Napoli C."/>
            <person name="McDonald S.M."/>
            <person name="Parker M.S."/>
            <person name="Rombauts S."/>
            <person name="Salamov A."/>
            <person name="Von Dassow P."/>
            <person name="Badger J.H."/>
            <person name="Coutinho P.M."/>
            <person name="Demir E."/>
            <person name="Dubchak I."/>
            <person name="Gentemann C."/>
            <person name="Eikrem W."/>
            <person name="Gready J.E."/>
            <person name="John U."/>
            <person name="Lanier W."/>
            <person name="Lindquist E.A."/>
            <person name="Lucas S."/>
            <person name="Mayer K.F."/>
            <person name="Moreau H."/>
            <person name="Not F."/>
            <person name="Otillar R."/>
            <person name="Panaud O."/>
            <person name="Pangilinan J."/>
            <person name="Paulsen I."/>
            <person name="Piegu B."/>
            <person name="Poliakov A."/>
            <person name="Robbens S."/>
            <person name="Schmutz J."/>
            <person name="Toulza E."/>
            <person name="Wyss T."/>
            <person name="Zelensky A."/>
            <person name="Zhou K."/>
            <person name="Armbrust E.V."/>
            <person name="Bhattacharya D."/>
            <person name="Goodenough U.W."/>
            <person name="Van de Peer Y."/>
            <person name="Grigoriev I.V."/>
        </authorList>
    </citation>
    <scope>NUCLEOTIDE SEQUENCE [LARGE SCALE GENOMIC DNA]</scope>
    <source>
        <strain evidence="5 6">CCMP1545</strain>
    </source>
</reference>
<dbReference type="SUPFAM" id="SSF103481">
    <property type="entry name" value="Multidrug resistance efflux transporter EmrE"/>
    <property type="match status" value="2"/>
</dbReference>
<dbReference type="OrthoDB" id="195482at2759"/>
<feature type="region of interest" description="Disordered" evidence="2">
    <location>
        <begin position="152"/>
        <end position="176"/>
    </location>
</feature>
<dbReference type="RefSeq" id="XP_003059858.1">
    <property type="nucleotide sequence ID" value="XM_003059812.1"/>
</dbReference>
<comment type="similarity">
    <text evidence="1">Belongs to the drug/metabolite transporter (DMT) superfamily. Plant drug/metabolite exporter (P-DME) (TC 2.A.7.4) family.</text>
</comment>
<evidence type="ECO:0000256" key="2">
    <source>
        <dbReference type="SAM" id="MobiDB-lite"/>
    </source>
</evidence>
<dbReference type="InterPro" id="IPR000620">
    <property type="entry name" value="EamA_dom"/>
</dbReference>
<name>C1MW43_MICPC</name>
<proteinExistence type="inferred from homology"/>
<accession>C1MW43</accession>
<feature type="transmembrane region" description="Helical" evidence="3">
    <location>
        <begin position="12"/>
        <end position="30"/>
    </location>
</feature>
<dbReference type="InterPro" id="IPR037185">
    <property type="entry name" value="EmrE-like"/>
</dbReference>
<feature type="transmembrane region" description="Helical" evidence="3">
    <location>
        <begin position="312"/>
        <end position="334"/>
    </location>
</feature>
<keyword evidence="3" id="KW-0472">Membrane</keyword>
<evidence type="ECO:0000256" key="1">
    <source>
        <dbReference type="ARBA" id="ARBA00007635"/>
    </source>
</evidence>
<feature type="transmembrane region" description="Helical" evidence="3">
    <location>
        <begin position="105"/>
        <end position="124"/>
    </location>
</feature>
<gene>
    <name evidence="5" type="ORF">MICPUCDRAFT_59619</name>
</gene>
<feature type="transmembrane region" description="Helical" evidence="3">
    <location>
        <begin position="243"/>
        <end position="263"/>
    </location>
</feature>
<organism evidence="6">
    <name type="scientific">Micromonas pusilla (strain CCMP1545)</name>
    <name type="common">Picoplanktonic green alga</name>
    <dbReference type="NCBI Taxonomy" id="564608"/>
    <lineage>
        <taxon>Eukaryota</taxon>
        <taxon>Viridiplantae</taxon>
        <taxon>Chlorophyta</taxon>
        <taxon>Mamiellophyceae</taxon>
        <taxon>Mamiellales</taxon>
        <taxon>Mamiellaceae</taxon>
        <taxon>Micromonas</taxon>
    </lineage>
</organism>
<dbReference type="OMA" id="TLMCVGP"/>
<dbReference type="GO" id="GO:0016020">
    <property type="term" value="C:membrane"/>
    <property type="evidence" value="ECO:0007669"/>
    <property type="project" value="InterPro"/>
</dbReference>
<feature type="transmembrane region" description="Helical" evidence="3">
    <location>
        <begin position="341"/>
        <end position="361"/>
    </location>
</feature>
<evidence type="ECO:0000259" key="4">
    <source>
        <dbReference type="Pfam" id="PF00892"/>
    </source>
</evidence>
<evidence type="ECO:0000256" key="3">
    <source>
        <dbReference type="SAM" id="Phobius"/>
    </source>
</evidence>
<feature type="transmembrane region" description="Helical" evidence="3">
    <location>
        <begin position="367"/>
        <end position="387"/>
    </location>
</feature>
<keyword evidence="3" id="KW-0812">Transmembrane</keyword>
<evidence type="ECO:0000313" key="5">
    <source>
        <dbReference type="EMBL" id="EEH55810.1"/>
    </source>
</evidence>
<dbReference type="Proteomes" id="UP000001876">
    <property type="component" value="Unassembled WGS sequence"/>
</dbReference>
<dbReference type="PANTHER" id="PTHR22911">
    <property type="entry name" value="ACYL-MALONYL CONDENSING ENZYME-RELATED"/>
    <property type="match status" value="1"/>
</dbReference>
<sequence>MPSPSTGDAAVGVLAAAATPLLGAIGLFAWSRAWTGTAFALNLVKCSVGTLGFALMGMLTTVDAGWLAGATPTAVTWLVMSSLLGIVVGDNLWLHALRVIGARRVILVGILQPFVALILARAVLREPVSAATIAGMAVTLIGVLTVSLEKDDATGGGDDGDDGDGGDGEGGPAEVELPEMGGASAAAAVAEDATASTATAFSAAAAARSRGYAAAALNVVFDTLGTVLTKRHGASMNTWEINFIRFGFAAVSLACVAGVRAAVARRGSDASNAAYARVNDDDEEGGGGGGGGGDTLKEVTAPFFLPSLTRDAWALVLLGVGFTTFLAPGLGNYALFRVPSLAVFSTLMCVGPLYSLPLGWYVKGERVTWRAVGGSFVAVVGCMPMIWGL</sequence>
<feature type="domain" description="EamA" evidence="4">
    <location>
        <begin position="20"/>
        <end position="147"/>
    </location>
</feature>
<feature type="transmembrane region" description="Helical" evidence="3">
    <location>
        <begin position="130"/>
        <end position="148"/>
    </location>
</feature>
<feature type="transmembrane region" description="Helical" evidence="3">
    <location>
        <begin position="74"/>
        <end position="93"/>
    </location>
</feature>
<dbReference type="KEGG" id="mpp:MICPUCDRAFT_59619"/>
<feature type="transmembrane region" description="Helical" evidence="3">
    <location>
        <begin position="42"/>
        <end position="62"/>
    </location>
</feature>
<dbReference type="EMBL" id="GG663741">
    <property type="protein sequence ID" value="EEH55810.1"/>
    <property type="molecule type" value="Genomic_DNA"/>
</dbReference>